<evidence type="ECO:0000313" key="2">
    <source>
        <dbReference type="EMBL" id="AKE62080.1"/>
    </source>
</evidence>
<keyword evidence="1" id="KW-0812">Transmembrane</keyword>
<protein>
    <submittedName>
        <fullName evidence="2">Uncharacterized protein</fullName>
    </submittedName>
</protein>
<sequence length="150" mass="17401">MALKFNAEVYMQITTRIASIGKGLFSVYLPIIYIVLQFALVYHYTKNSWVQMDYISFCVAIFVCILMLYFLIMTHFQTDIKMFIFNGLAIPAGWLLSLVVFFMVSEHHSINEYLAGYWHHFAICMSMLVLFISAGYGIGIMQSISKRFEK</sequence>
<dbReference type="AlphaFoldDB" id="A0A0F6RIJ3"/>
<dbReference type="HOGENOM" id="CLU_1737304_0_0_6"/>
<geneLocation type="plasmid" evidence="2">
    <name>unnamed</name>
</geneLocation>
<dbReference type="PATRIC" id="fig|1261127.3.peg.5449"/>
<feature type="transmembrane region" description="Helical" evidence="1">
    <location>
        <begin position="117"/>
        <end position="141"/>
    </location>
</feature>
<reference evidence="2 3" key="1">
    <citation type="submission" date="2015-03" db="EMBL/GenBank/DDBJ databases">
        <title>Complete genome sequence of Citrobacter amalonaticus Y19.</title>
        <authorList>
            <person name="Park S."/>
        </authorList>
    </citation>
    <scope>NUCLEOTIDE SEQUENCE [LARGE SCALE GENOMIC DNA]</scope>
    <source>
        <strain evidence="2 3">Y19</strain>
        <plasmid evidence="3">Plasmid</plasmid>
    </source>
</reference>
<name>A0A0F6RIJ3_CITAM</name>
<keyword evidence="1" id="KW-1133">Transmembrane helix</keyword>
<feature type="transmembrane region" description="Helical" evidence="1">
    <location>
        <begin position="54"/>
        <end position="72"/>
    </location>
</feature>
<keyword evidence="1" id="KW-0472">Membrane</keyword>
<gene>
    <name evidence="2" type="ORF">F384_26270</name>
</gene>
<organism evidence="2 3">
    <name type="scientific">Citrobacter amalonaticus Y19</name>
    <dbReference type="NCBI Taxonomy" id="1261127"/>
    <lineage>
        <taxon>Bacteria</taxon>
        <taxon>Pseudomonadati</taxon>
        <taxon>Pseudomonadota</taxon>
        <taxon>Gammaproteobacteria</taxon>
        <taxon>Enterobacterales</taxon>
        <taxon>Enterobacteriaceae</taxon>
        <taxon>Citrobacter</taxon>
    </lineage>
</organism>
<accession>A0A0F6RIJ3</accession>
<dbReference type="KEGG" id="cama:F384_26270"/>
<evidence type="ECO:0000256" key="1">
    <source>
        <dbReference type="SAM" id="Phobius"/>
    </source>
</evidence>
<proteinExistence type="predicted"/>
<dbReference type="Proteomes" id="UP000034085">
    <property type="component" value="Plasmid"/>
</dbReference>
<evidence type="ECO:0000313" key="3">
    <source>
        <dbReference type="Proteomes" id="UP000034085"/>
    </source>
</evidence>
<feature type="transmembrane region" description="Helical" evidence="1">
    <location>
        <begin position="20"/>
        <end position="42"/>
    </location>
</feature>
<keyword evidence="2" id="KW-0614">Plasmid</keyword>
<feature type="transmembrane region" description="Helical" evidence="1">
    <location>
        <begin position="84"/>
        <end position="105"/>
    </location>
</feature>
<dbReference type="EMBL" id="CP011133">
    <property type="protein sequence ID" value="AKE62080.1"/>
    <property type="molecule type" value="Genomic_DNA"/>
</dbReference>